<dbReference type="InterPro" id="IPR052744">
    <property type="entry name" value="GPAT/DAPAT"/>
</dbReference>
<accession>A0ABV8QT30</accession>
<dbReference type="PANTHER" id="PTHR31605:SF0">
    <property type="entry name" value="GLYCEROL-3-PHOSPHATE O-ACYLTRANSFERASE 1"/>
    <property type="match status" value="1"/>
</dbReference>
<feature type="domain" description="Phospholipid/glycerol acyltransferase" evidence="2">
    <location>
        <begin position="35"/>
        <end position="160"/>
    </location>
</feature>
<evidence type="ECO:0000313" key="3">
    <source>
        <dbReference type="EMBL" id="MFC4263420.1"/>
    </source>
</evidence>
<keyword evidence="3" id="KW-0012">Acyltransferase</keyword>
<sequence length="319" mass="36845">MLYKLLHFPARLAFTIWCRHIKINQPAIVKIKGPVLLAANHPNSFLDAIMLCSIFKQPIYSLARGDAFKGKLINHILRSLKMFPVYRLSEGAHNLDENYKTFDECIEVFKQNHIVLIFSEGRCINEWHLRPLKKGTARLALSAWQQNIPLQVIPIGINYSSFTSFGKNVELNIGSPITHQQIEHNNAVGTQIQTFNQQLQQQLQQLVFESKPVNKKIVQQYFRVEISSIKKTLLVIPATLGYILHAPLYIPIQKFAFKKFGKIDHYDSVMVGLLFLTYPIYVLLITIIIAFFISGYWWLLTPFILSFCAYSFVQIKKQF</sequence>
<dbReference type="Proteomes" id="UP001595907">
    <property type="component" value="Unassembled WGS sequence"/>
</dbReference>
<feature type="transmembrane region" description="Helical" evidence="1">
    <location>
        <begin position="232"/>
        <end position="250"/>
    </location>
</feature>
<dbReference type="GO" id="GO:0016746">
    <property type="term" value="F:acyltransferase activity"/>
    <property type="evidence" value="ECO:0007669"/>
    <property type="project" value="UniProtKB-KW"/>
</dbReference>
<evidence type="ECO:0000256" key="1">
    <source>
        <dbReference type="SAM" id="Phobius"/>
    </source>
</evidence>
<keyword evidence="1" id="KW-1133">Transmembrane helix</keyword>
<dbReference type="Pfam" id="PF01553">
    <property type="entry name" value="Acyltransferase"/>
    <property type="match status" value="1"/>
</dbReference>
<organism evidence="3 4">
    <name type="scientific">Ferruginibacter yonginensis</name>
    <dbReference type="NCBI Taxonomy" id="1310416"/>
    <lineage>
        <taxon>Bacteria</taxon>
        <taxon>Pseudomonadati</taxon>
        <taxon>Bacteroidota</taxon>
        <taxon>Chitinophagia</taxon>
        <taxon>Chitinophagales</taxon>
        <taxon>Chitinophagaceae</taxon>
        <taxon>Ferruginibacter</taxon>
    </lineage>
</organism>
<dbReference type="RefSeq" id="WP_379709949.1">
    <property type="nucleotide sequence ID" value="NZ_JBHSCZ010000002.1"/>
</dbReference>
<proteinExistence type="predicted"/>
<evidence type="ECO:0000313" key="4">
    <source>
        <dbReference type="Proteomes" id="UP001595907"/>
    </source>
</evidence>
<name>A0ABV8QT30_9BACT</name>
<dbReference type="InterPro" id="IPR002123">
    <property type="entry name" value="Plipid/glycerol_acylTrfase"/>
</dbReference>
<keyword evidence="4" id="KW-1185">Reference proteome</keyword>
<keyword evidence="1" id="KW-0472">Membrane</keyword>
<protein>
    <submittedName>
        <fullName evidence="3">1-acyl-sn-glycerol-3-phosphate acyltransferase</fullName>
    </submittedName>
</protein>
<evidence type="ECO:0000259" key="2">
    <source>
        <dbReference type="SMART" id="SM00563"/>
    </source>
</evidence>
<gene>
    <name evidence="3" type="ORF">ACFOWM_11050</name>
</gene>
<dbReference type="SMART" id="SM00563">
    <property type="entry name" value="PlsC"/>
    <property type="match status" value="1"/>
</dbReference>
<keyword evidence="1" id="KW-0812">Transmembrane</keyword>
<reference evidence="4" key="1">
    <citation type="journal article" date="2019" name="Int. J. Syst. Evol. Microbiol.">
        <title>The Global Catalogue of Microorganisms (GCM) 10K type strain sequencing project: providing services to taxonomists for standard genome sequencing and annotation.</title>
        <authorList>
            <consortium name="The Broad Institute Genomics Platform"/>
            <consortium name="The Broad Institute Genome Sequencing Center for Infectious Disease"/>
            <person name="Wu L."/>
            <person name="Ma J."/>
        </authorList>
    </citation>
    <scope>NUCLEOTIDE SEQUENCE [LARGE SCALE GENOMIC DNA]</scope>
    <source>
        <strain evidence="4">CECT 8289</strain>
    </source>
</reference>
<comment type="caution">
    <text evidence="3">The sequence shown here is derived from an EMBL/GenBank/DDBJ whole genome shotgun (WGS) entry which is preliminary data.</text>
</comment>
<feature type="transmembrane region" description="Helical" evidence="1">
    <location>
        <begin position="296"/>
        <end position="313"/>
    </location>
</feature>
<feature type="transmembrane region" description="Helical" evidence="1">
    <location>
        <begin position="271"/>
        <end position="290"/>
    </location>
</feature>
<dbReference type="PANTHER" id="PTHR31605">
    <property type="entry name" value="GLYCEROL-3-PHOSPHATE O-ACYLTRANSFERASE 1"/>
    <property type="match status" value="1"/>
</dbReference>
<dbReference type="SUPFAM" id="SSF69593">
    <property type="entry name" value="Glycerol-3-phosphate (1)-acyltransferase"/>
    <property type="match status" value="1"/>
</dbReference>
<dbReference type="EMBL" id="JBHSCZ010000002">
    <property type="protein sequence ID" value="MFC4263420.1"/>
    <property type="molecule type" value="Genomic_DNA"/>
</dbReference>
<keyword evidence="3" id="KW-0808">Transferase</keyword>